<gene>
    <name evidence="2" type="ORF">DJ017_04205</name>
</gene>
<accession>A0A328AH10</accession>
<comment type="caution">
    <text evidence="2">The sequence shown here is derived from an EMBL/GenBank/DDBJ whole genome shotgun (WGS) entry which is preliminary data.</text>
</comment>
<sequence length="119" mass="13199">MTKLKTLAAVAATTLAIGGAAVTTANAQPWRPAYADNRLTTSYVDGLNWKITNAARNGAISWGEARDLRAQVRSVQPLAWRVQTGRASPWEVRRLENVVDRVDSLTSGYAYNAPRYRHW</sequence>
<keyword evidence="1" id="KW-0732">Signal</keyword>
<dbReference type="RefSeq" id="WP_111527536.1">
    <property type="nucleotide sequence ID" value="NZ_JBHRSG010000005.1"/>
</dbReference>
<name>A0A328AH10_9CAUL</name>
<feature type="signal peptide" evidence="1">
    <location>
        <begin position="1"/>
        <end position="27"/>
    </location>
</feature>
<dbReference type="AlphaFoldDB" id="A0A328AH10"/>
<protein>
    <recommendedName>
        <fullName evidence="4">DUF4148 domain-containing protein</fullName>
    </recommendedName>
</protein>
<evidence type="ECO:0008006" key="4">
    <source>
        <dbReference type="Google" id="ProtNLM"/>
    </source>
</evidence>
<evidence type="ECO:0000313" key="2">
    <source>
        <dbReference type="EMBL" id="RAK53785.1"/>
    </source>
</evidence>
<dbReference type="EMBL" id="QFYQ01000001">
    <property type="protein sequence ID" value="RAK53785.1"/>
    <property type="molecule type" value="Genomic_DNA"/>
</dbReference>
<reference evidence="3" key="1">
    <citation type="submission" date="2018-05" db="EMBL/GenBank/DDBJ databases">
        <authorList>
            <person name="Li X."/>
        </authorList>
    </citation>
    <scope>NUCLEOTIDE SEQUENCE [LARGE SCALE GENOMIC DNA]</scope>
    <source>
        <strain evidence="3">LX32</strain>
    </source>
</reference>
<keyword evidence="3" id="KW-1185">Reference proteome</keyword>
<feature type="chain" id="PRO_5016364684" description="DUF4148 domain-containing protein" evidence="1">
    <location>
        <begin position="28"/>
        <end position="119"/>
    </location>
</feature>
<evidence type="ECO:0000256" key="1">
    <source>
        <dbReference type="SAM" id="SignalP"/>
    </source>
</evidence>
<evidence type="ECO:0000313" key="3">
    <source>
        <dbReference type="Proteomes" id="UP000249254"/>
    </source>
</evidence>
<proteinExistence type="predicted"/>
<organism evidence="2 3">
    <name type="scientific">Phenylobacterium soli</name>
    <dbReference type="NCBI Taxonomy" id="2170551"/>
    <lineage>
        <taxon>Bacteria</taxon>
        <taxon>Pseudomonadati</taxon>
        <taxon>Pseudomonadota</taxon>
        <taxon>Alphaproteobacteria</taxon>
        <taxon>Caulobacterales</taxon>
        <taxon>Caulobacteraceae</taxon>
        <taxon>Phenylobacterium</taxon>
    </lineage>
</organism>
<dbReference type="Proteomes" id="UP000249254">
    <property type="component" value="Unassembled WGS sequence"/>
</dbReference>
<dbReference type="OrthoDB" id="9917128at2"/>